<protein>
    <recommendedName>
        <fullName evidence="10">Amino acid ABC transporter substrate-binding protein</fullName>
    </recommendedName>
</protein>
<evidence type="ECO:0000256" key="1">
    <source>
        <dbReference type="ARBA" id="ARBA00004196"/>
    </source>
</evidence>
<evidence type="ECO:0000256" key="3">
    <source>
        <dbReference type="ARBA" id="ARBA00022729"/>
    </source>
</evidence>
<dbReference type="Proteomes" id="UP001055025">
    <property type="component" value="Unassembled WGS sequence"/>
</dbReference>
<dbReference type="PANTHER" id="PTHR35936:SF17">
    <property type="entry name" value="ARGININE-BINDING EXTRACELLULAR PROTEIN ARTP"/>
    <property type="match status" value="1"/>
</dbReference>
<keyword evidence="3 5" id="KW-0732">Signal</keyword>
<dbReference type="InterPro" id="IPR001638">
    <property type="entry name" value="Solute-binding_3/MltF_N"/>
</dbReference>
<evidence type="ECO:0008006" key="10">
    <source>
        <dbReference type="Google" id="ProtNLM"/>
    </source>
</evidence>
<dbReference type="PANTHER" id="PTHR35936">
    <property type="entry name" value="MEMBRANE-BOUND LYTIC MUREIN TRANSGLYCOSYLASE F"/>
    <property type="match status" value="1"/>
</dbReference>
<reference evidence="8" key="1">
    <citation type="journal article" date="2022" name="Int. J. Syst. Evol. Microbiol.">
        <title>Granulimonas faecalis gen. nov., sp. nov., and Leptogranulimonas caecicola gen. nov., sp. nov., novel lactate-producing Atopobiaceae bacteria isolated from mouse intestines, and an emended description of the family Atopobiaceae.</title>
        <authorList>
            <person name="Morinaga K."/>
            <person name="Kusada H."/>
            <person name="Sakamoto S."/>
            <person name="Murakami T."/>
            <person name="Toyoda A."/>
            <person name="Mori H."/>
            <person name="Meng X.Y."/>
            <person name="Takashino M."/>
            <person name="Murotomi K."/>
            <person name="Tamaki H."/>
        </authorList>
    </citation>
    <scope>NUCLEOTIDE SEQUENCE</scope>
    <source>
        <strain evidence="8">OPF53</strain>
    </source>
</reference>
<dbReference type="RefSeq" id="WP_204407460.1">
    <property type="nucleotide sequence ID" value="NZ_BQKC01000001.1"/>
</dbReference>
<dbReference type="GO" id="GO:0016020">
    <property type="term" value="C:membrane"/>
    <property type="evidence" value="ECO:0007669"/>
    <property type="project" value="InterPro"/>
</dbReference>
<comment type="similarity">
    <text evidence="2 4">Belongs to the bacterial solute-binding protein 3 family.</text>
</comment>
<evidence type="ECO:0000313" key="9">
    <source>
        <dbReference type="Proteomes" id="UP001055025"/>
    </source>
</evidence>
<dbReference type="EMBL" id="BQKC01000001">
    <property type="protein sequence ID" value="GJM54894.1"/>
    <property type="molecule type" value="Genomic_DNA"/>
</dbReference>
<dbReference type="SMART" id="SM00062">
    <property type="entry name" value="PBPb"/>
    <property type="match status" value="1"/>
</dbReference>
<dbReference type="GO" id="GO:0030313">
    <property type="term" value="C:cell envelope"/>
    <property type="evidence" value="ECO:0007669"/>
    <property type="project" value="UniProtKB-SubCell"/>
</dbReference>
<evidence type="ECO:0000256" key="2">
    <source>
        <dbReference type="ARBA" id="ARBA00010333"/>
    </source>
</evidence>
<dbReference type="SUPFAM" id="SSF53850">
    <property type="entry name" value="Periplasmic binding protein-like II"/>
    <property type="match status" value="1"/>
</dbReference>
<evidence type="ECO:0000259" key="7">
    <source>
        <dbReference type="SMART" id="SM00079"/>
    </source>
</evidence>
<dbReference type="AlphaFoldDB" id="A0AAV5B1Z8"/>
<accession>A0AAV5B1Z8</accession>
<comment type="caution">
    <text evidence="8">The sequence shown here is derived from an EMBL/GenBank/DDBJ whole genome shotgun (WGS) entry which is preliminary data.</text>
</comment>
<evidence type="ECO:0000256" key="5">
    <source>
        <dbReference type="SAM" id="SignalP"/>
    </source>
</evidence>
<proteinExistence type="inferred from homology"/>
<dbReference type="PROSITE" id="PS51257">
    <property type="entry name" value="PROKAR_LIPOPROTEIN"/>
    <property type="match status" value="1"/>
</dbReference>
<dbReference type="InterPro" id="IPR018313">
    <property type="entry name" value="SBP_3_CS"/>
</dbReference>
<dbReference type="GO" id="GO:0015276">
    <property type="term" value="F:ligand-gated monoatomic ion channel activity"/>
    <property type="evidence" value="ECO:0007669"/>
    <property type="project" value="InterPro"/>
</dbReference>
<dbReference type="SMART" id="SM00079">
    <property type="entry name" value="PBPe"/>
    <property type="match status" value="1"/>
</dbReference>
<evidence type="ECO:0000259" key="6">
    <source>
        <dbReference type="SMART" id="SM00062"/>
    </source>
</evidence>
<evidence type="ECO:0000313" key="8">
    <source>
        <dbReference type="EMBL" id="GJM54894.1"/>
    </source>
</evidence>
<name>A0AAV5B1Z8_9ACTN</name>
<feature type="domain" description="Ionotropic glutamate receptor C-terminal" evidence="7">
    <location>
        <begin position="55"/>
        <end position="279"/>
    </location>
</feature>
<feature type="chain" id="PRO_5043338269" description="Amino acid ABC transporter substrate-binding protein" evidence="5">
    <location>
        <begin position="25"/>
        <end position="281"/>
    </location>
</feature>
<dbReference type="PROSITE" id="PS01039">
    <property type="entry name" value="SBP_BACTERIAL_3"/>
    <property type="match status" value="1"/>
</dbReference>
<sequence length="281" mass="29921">MKKKPHLSTVLGCMLAAVLAVTLAACGGSPSPSGSSAQEPDTSTTDDYALVEDGKLTMISNFYFPPFVSMSAENGGDFEGFDVDVYKAVCDKLGLEPNILPSVQFDTIVPTIKQGGKADVSIGAVTITDERLEEVDMTDPYMDSNQAIVVKKGATATDVDTLNVAGTQVAVQSGTTGESWVKENLPNATCVPLDDIIQCLTGLQSGLYNAVVCDLPVAQYEIKIAYSDLEVTTEIPTGEQYGIVVSKDNPGLTEKINQALKDLEDDGTMDQLEQKWFGTTL</sequence>
<organism evidence="8 9">
    <name type="scientific">Granulimonas faecalis</name>
    <dbReference type="NCBI Taxonomy" id="2894155"/>
    <lineage>
        <taxon>Bacteria</taxon>
        <taxon>Bacillati</taxon>
        <taxon>Actinomycetota</taxon>
        <taxon>Coriobacteriia</taxon>
        <taxon>Coriobacteriales</taxon>
        <taxon>Kribbibacteriaceae</taxon>
        <taxon>Granulimonas</taxon>
    </lineage>
</organism>
<feature type="domain" description="Solute-binding protein family 3/N-terminal" evidence="6">
    <location>
        <begin position="55"/>
        <end position="280"/>
    </location>
</feature>
<feature type="signal peptide" evidence="5">
    <location>
        <begin position="1"/>
        <end position="24"/>
    </location>
</feature>
<dbReference type="CDD" id="cd13530">
    <property type="entry name" value="PBP2_peptides_like"/>
    <property type="match status" value="1"/>
</dbReference>
<dbReference type="Pfam" id="PF00497">
    <property type="entry name" value="SBP_bac_3"/>
    <property type="match status" value="1"/>
</dbReference>
<keyword evidence="9" id="KW-1185">Reference proteome</keyword>
<dbReference type="InterPro" id="IPR001320">
    <property type="entry name" value="Iontro_rcpt_C"/>
</dbReference>
<evidence type="ECO:0000256" key="4">
    <source>
        <dbReference type="RuleBase" id="RU003744"/>
    </source>
</evidence>
<dbReference type="Gene3D" id="3.40.190.10">
    <property type="entry name" value="Periplasmic binding protein-like II"/>
    <property type="match status" value="2"/>
</dbReference>
<gene>
    <name evidence="8" type="ORF">ATOP_05490</name>
</gene>
<comment type="subcellular location">
    <subcellularLocation>
        <location evidence="1">Cell envelope</location>
    </subcellularLocation>
</comment>